<protein>
    <submittedName>
        <fullName evidence="1">Uncharacterized protein</fullName>
    </submittedName>
</protein>
<gene>
    <name evidence="1" type="ORF">Abor_031_008</name>
</gene>
<proteinExistence type="predicted"/>
<accession>A0A0D6NL82</accession>
<organism evidence="1 2">
    <name type="scientific">Acetobacter orientalis</name>
    <dbReference type="NCBI Taxonomy" id="146474"/>
    <lineage>
        <taxon>Bacteria</taxon>
        <taxon>Pseudomonadati</taxon>
        <taxon>Pseudomonadota</taxon>
        <taxon>Alphaproteobacteria</taxon>
        <taxon>Acetobacterales</taxon>
        <taxon>Acetobacteraceae</taxon>
        <taxon>Acetobacter</taxon>
    </lineage>
</organism>
<name>A0A0D6NL82_9PROT</name>
<evidence type="ECO:0000313" key="1">
    <source>
        <dbReference type="EMBL" id="GAN66842.1"/>
    </source>
</evidence>
<reference evidence="1 2" key="1">
    <citation type="submission" date="2012-11" db="EMBL/GenBank/DDBJ databases">
        <title>Whole genome sequence of Acetobacter orientalis 21F-2.</title>
        <authorList>
            <person name="Azuma Y."/>
            <person name="Higashiura N."/>
            <person name="Hirakawa H."/>
            <person name="Matsushita K."/>
        </authorList>
    </citation>
    <scope>NUCLEOTIDE SEQUENCE [LARGE SCALE GENOMIC DNA]</scope>
    <source>
        <strain evidence="1 2">21F-2</strain>
    </source>
</reference>
<dbReference type="EMBL" id="BAMX01000031">
    <property type="protein sequence ID" value="GAN66842.1"/>
    <property type="molecule type" value="Genomic_DNA"/>
</dbReference>
<keyword evidence="2" id="KW-1185">Reference proteome</keyword>
<sequence>MVNRASKAGYPAFCYKVGQCVGADGVLGMQYIEMLPPYCIPDLANAAFHQCGQIRLRHGGDTTGGAAGCAEKSVARYIWCNQGGVMPSLA</sequence>
<comment type="caution">
    <text evidence="1">The sequence shown here is derived from an EMBL/GenBank/DDBJ whole genome shotgun (WGS) entry which is preliminary data.</text>
</comment>
<dbReference type="AlphaFoldDB" id="A0A0D6NL82"/>
<dbReference type="STRING" id="1231341.Abor_031_008"/>
<dbReference type="Proteomes" id="UP000032670">
    <property type="component" value="Unassembled WGS sequence"/>
</dbReference>
<evidence type="ECO:0000313" key="2">
    <source>
        <dbReference type="Proteomes" id="UP000032670"/>
    </source>
</evidence>
<accession>A0A6N3SX47</accession>